<dbReference type="AlphaFoldDB" id="X1P5J1"/>
<comment type="caution">
    <text evidence="2">The sequence shown here is derived from an EMBL/GenBank/DDBJ whole genome shotgun (WGS) entry which is preliminary data.</text>
</comment>
<reference evidence="2" key="1">
    <citation type="journal article" date="2014" name="Front. Microbiol.">
        <title>High frequency of phylogenetically diverse reductive dehalogenase-homologous genes in deep subseafloor sedimentary metagenomes.</title>
        <authorList>
            <person name="Kawai M."/>
            <person name="Futagami T."/>
            <person name="Toyoda A."/>
            <person name="Takaki Y."/>
            <person name="Nishi S."/>
            <person name="Hori S."/>
            <person name="Arai W."/>
            <person name="Tsubouchi T."/>
            <person name="Morono Y."/>
            <person name="Uchiyama I."/>
            <person name="Ito T."/>
            <person name="Fujiyama A."/>
            <person name="Inagaki F."/>
            <person name="Takami H."/>
        </authorList>
    </citation>
    <scope>NUCLEOTIDE SEQUENCE</scope>
    <source>
        <strain evidence="2">Expedition CK06-06</strain>
    </source>
</reference>
<protein>
    <recommendedName>
        <fullName evidence="1">HTH iclR-type domain-containing protein</fullName>
    </recommendedName>
</protein>
<proteinExistence type="predicted"/>
<dbReference type="GO" id="GO:0003677">
    <property type="term" value="F:DNA binding"/>
    <property type="evidence" value="ECO:0007669"/>
    <property type="project" value="InterPro"/>
</dbReference>
<dbReference type="InterPro" id="IPR036388">
    <property type="entry name" value="WH-like_DNA-bd_sf"/>
</dbReference>
<feature type="non-terminal residue" evidence="2">
    <location>
        <position position="110"/>
    </location>
</feature>
<evidence type="ECO:0000313" key="2">
    <source>
        <dbReference type="EMBL" id="GAI51103.1"/>
    </source>
</evidence>
<accession>X1P5J1</accession>
<dbReference type="InterPro" id="IPR005471">
    <property type="entry name" value="Tscrpt_reg_IclR_N"/>
</dbReference>
<feature type="domain" description="HTH iclR-type" evidence="1">
    <location>
        <begin position="13"/>
        <end position="55"/>
    </location>
</feature>
<dbReference type="SUPFAM" id="SSF46785">
    <property type="entry name" value="Winged helix' DNA-binding domain"/>
    <property type="match status" value="1"/>
</dbReference>
<name>X1P5J1_9ZZZZ</name>
<sequence length="110" mass="12559">MELTYRQKAFMSKILDLYREMNEPVHYSVAANRLGVSNSTAYDMLRLLEQKGLVSSRYETPKETSGPGRSSIVFLPTAHATELFSYLAGESHEQREWEDVKASILTSLRK</sequence>
<dbReference type="InterPro" id="IPR036390">
    <property type="entry name" value="WH_DNA-bd_sf"/>
</dbReference>
<dbReference type="Pfam" id="PF09339">
    <property type="entry name" value="HTH_IclR"/>
    <property type="match status" value="1"/>
</dbReference>
<organism evidence="2">
    <name type="scientific">marine sediment metagenome</name>
    <dbReference type="NCBI Taxonomy" id="412755"/>
    <lineage>
        <taxon>unclassified sequences</taxon>
        <taxon>metagenomes</taxon>
        <taxon>ecological metagenomes</taxon>
    </lineage>
</organism>
<dbReference type="GO" id="GO:0006355">
    <property type="term" value="P:regulation of DNA-templated transcription"/>
    <property type="evidence" value="ECO:0007669"/>
    <property type="project" value="InterPro"/>
</dbReference>
<dbReference type="Gene3D" id="1.10.10.10">
    <property type="entry name" value="Winged helix-like DNA-binding domain superfamily/Winged helix DNA-binding domain"/>
    <property type="match status" value="1"/>
</dbReference>
<evidence type="ECO:0000259" key="1">
    <source>
        <dbReference type="Pfam" id="PF09339"/>
    </source>
</evidence>
<gene>
    <name evidence="2" type="ORF">S06H3_62767</name>
</gene>
<dbReference type="EMBL" id="BARV01041476">
    <property type="protein sequence ID" value="GAI51103.1"/>
    <property type="molecule type" value="Genomic_DNA"/>
</dbReference>